<reference evidence="3" key="2">
    <citation type="submission" date="2021-04" db="EMBL/GenBank/DDBJ databases">
        <authorList>
            <person name="Podell S."/>
        </authorList>
    </citation>
    <scope>NUCLEOTIDE SEQUENCE</scope>
    <source>
        <strain evidence="3">Hildebrandi</strain>
    </source>
</reference>
<sequence>MRAFSLTILLAKWVAAQEWELLYEEDFTNPLPGTNAQWVLEDYAAPFDTIMEDNGIFYQNDYGPAFLEALNSFDTYRKEITLGTDGWLTVSMSARDWNKDGILEREPNVSIINSNNRRALQLDASEDHTSGVILRNTRPLPDEYRIEYKLMTFDFGGKKQGNIEYDGKINGYKAEGPVYPCKTQHPWGEGSTSPGWEGDANAPYCEWQDVQRGVYGYNGFSFLTIADFPDPAPRNNHFWHYHRKVLIDAFSQHPDRVGDQAGGQVCNAATNEYYDYRDSSYNVVNMWISGLPGSFTPNPGGLTGSSQRFMTTCNGGQATRGIQSAAELQPELMPNEYYTFAIERNSTGYTMEVSGNFVHSGVQTIRFHRPFEVNGEPIWHYNTRADEYDGRHNADLTQQNWAYGSMVWPDQWPLGSEYPDSFVIGDLYTNAYEGTASVTDIKLFRAKPSCERAVLMTSSDIIQSGQRLVHSDSRLILDFQRNANLQLWEGINGNPERLLWESNVNQPTNVTYFTELQVDGNLVTYHEESTTSLRNIVWMTQLAGPIDGTVYSFARDCEENGGKIAIFVGQTQSSQETLWSFAVSTGPPAPEPTMTPLAQEAAPVSQRCIPTVLMRSGDFLYPGKRVVAYERGVYLIQQLNGNVEVRWGSPEFPGALLWESGFVGGDPERSYYTKFEANSNLITWEITPDKSFSQAWELGTYQPILSPYYFVVDCSEKNNQVAVYQGDPNDPTSPLVWAVDPPFDSSSMPFPVPTVPPTLSPSSSPTVEGILESPTIREVEVDPDQPTSVSIDAQGAASSRTSVSFFPILTLILVWAVSY</sequence>
<reference evidence="3" key="1">
    <citation type="journal article" date="2021" name="Sci. Rep.">
        <title>Diploid genomic architecture of Nitzschia inconspicua, an elite biomass production diatom.</title>
        <authorList>
            <person name="Oliver A."/>
            <person name="Podell S."/>
            <person name="Pinowska A."/>
            <person name="Traller J.C."/>
            <person name="Smith S.R."/>
            <person name="McClure R."/>
            <person name="Beliaev A."/>
            <person name="Bohutskyi P."/>
            <person name="Hill E.A."/>
            <person name="Rabines A."/>
            <person name="Zheng H."/>
            <person name="Allen L.Z."/>
            <person name="Kuo A."/>
            <person name="Grigoriev I.V."/>
            <person name="Allen A.E."/>
            <person name="Hazlebeck D."/>
            <person name="Allen E.E."/>
        </authorList>
    </citation>
    <scope>NUCLEOTIDE SEQUENCE</scope>
    <source>
        <strain evidence="3">Hildebrandi</strain>
    </source>
</reference>
<accession>A0A9K3LPY2</accession>
<dbReference type="InterPro" id="IPR001480">
    <property type="entry name" value="Bulb-type_lectin_dom"/>
</dbReference>
<evidence type="ECO:0000313" key="4">
    <source>
        <dbReference type="Proteomes" id="UP000693970"/>
    </source>
</evidence>
<keyword evidence="4" id="KW-1185">Reference proteome</keyword>
<organism evidence="3 4">
    <name type="scientific">Nitzschia inconspicua</name>
    <dbReference type="NCBI Taxonomy" id="303405"/>
    <lineage>
        <taxon>Eukaryota</taxon>
        <taxon>Sar</taxon>
        <taxon>Stramenopiles</taxon>
        <taxon>Ochrophyta</taxon>
        <taxon>Bacillariophyta</taxon>
        <taxon>Bacillariophyceae</taxon>
        <taxon>Bacillariophycidae</taxon>
        <taxon>Bacillariales</taxon>
        <taxon>Bacillariaceae</taxon>
        <taxon>Nitzschia</taxon>
    </lineage>
</organism>
<evidence type="ECO:0000313" key="3">
    <source>
        <dbReference type="EMBL" id="KAG7364426.1"/>
    </source>
</evidence>
<dbReference type="PROSITE" id="PS50927">
    <property type="entry name" value="BULB_LECTIN"/>
    <property type="match status" value="1"/>
</dbReference>
<protein>
    <recommendedName>
        <fullName evidence="2">Bulb-type lectin domain-containing protein</fullName>
    </recommendedName>
</protein>
<gene>
    <name evidence="3" type="ORF">IV203_037628</name>
</gene>
<proteinExistence type="predicted"/>
<evidence type="ECO:0000256" key="1">
    <source>
        <dbReference type="SAM" id="SignalP"/>
    </source>
</evidence>
<comment type="caution">
    <text evidence="3">The sequence shown here is derived from an EMBL/GenBank/DDBJ whole genome shotgun (WGS) entry which is preliminary data.</text>
</comment>
<dbReference type="Proteomes" id="UP000693970">
    <property type="component" value="Unassembled WGS sequence"/>
</dbReference>
<feature type="chain" id="PRO_5039917944" description="Bulb-type lectin domain-containing protein" evidence="1">
    <location>
        <begin position="17"/>
        <end position="819"/>
    </location>
</feature>
<evidence type="ECO:0000259" key="2">
    <source>
        <dbReference type="PROSITE" id="PS50927"/>
    </source>
</evidence>
<dbReference type="EMBL" id="JAGRRH010000009">
    <property type="protein sequence ID" value="KAG7364426.1"/>
    <property type="molecule type" value="Genomic_DNA"/>
</dbReference>
<keyword evidence="1" id="KW-0732">Signal</keyword>
<feature type="signal peptide" evidence="1">
    <location>
        <begin position="1"/>
        <end position="16"/>
    </location>
</feature>
<name>A0A9K3LPY2_9STRA</name>
<feature type="domain" description="Bulb-type lectin" evidence="2">
    <location>
        <begin position="453"/>
        <end position="579"/>
    </location>
</feature>
<dbReference type="AlphaFoldDB" id="A0A9K3LPY2"/>